<feature type="domain" description="DUF4211" evidence="2">
    <location>
        <begin position="363"/>
        <end position="468"/>
    </location>
</feature>
<feature type="compositionally biased region" description="Basic and acidic residues" evidence="1">
    <location>
        <begin position="210"/>
        <end position="222"/>
    </location>
</feature>
<name>A0AAW2HEF6_9NEOP</name>
<feature type="compositionally biased region" description="Basic and acidic residues" evidence="1">
    <location>
        <begin position="103"/>
        <end position="117"/>
    </location>
</feature>
<sequence length="598" mass="67881">MASYLKFLQGERDTSPPPPNRGGRKTTWSRTKLYAPEIKSTANVTTTVTTTTVSSVASTNVSPAVIGTKVNAIPECIKKGNEKPYNPDDDPRFYPLPKSTAKRKLDDSDSSDDDSKSKTFGQMSTITSSQLSDMETSRRRAKEKTTIKNFLEKQDQDEELEADDPDFVDSDSDPVWVPGSKGESDDEGKSRKKKVRSLVGRSFSSLSKKRHDDSSSDDDLSRSSKKSHNSRSGHASKNKSTGRMQQVEHDGHIISTKLSEPQIVVQQTISDTSESMDSFQINKTGEFVVMKSDLHEEYPPIWRIDGKTLLQKYEPFDDNGKTLYRNISTYSGWTTQNKHMYVTVPVRCRVQSRMETIVELMREVYIQTLISQALDSNFLTEILQEKDEYFLSNVNTIDEVTEDHCRRLLNVTKWRPNLVMSVRTWPCLNIIQDLPKDQTSNRCCSACDKPKVTMRIQMYGQPYNNTTLEGCQPDPKAMTDKDFLLCNSCGWRVSLCSKASHQKYLMYIECAKRVTEKRTADPNKDTTQILNELLADEAWLNQTERVSERKSITVNIIFSLQLFLEVRTSWAEIEKIEHLSCESNKHLLQNAVASAGIS</sequence>
<organism evidence="3">
    <name type="scientific">Menopon gallinae</name>
    <name type="common">poultry shaft louse</name>
    <dbReference type="NCBI Taxonomy" id="328185"/>
    <lineage>
        <taxon>Eukaryota</taxon>
        <taxon>Metazoa</taxon>
        <taxon>Ecdysozoa</taxon>
        <taxon>Arthropoda</taxon>
        <taxon>Hexapoda</taxon>
        <taxon>Insecta</taxon>
        <taxon>Pterygota</taxon>
        <taxon>Neoptera</taxon>
        <taxon>Paraneoptera</taxon>
        <taxon>Psocodea</taxon>
        <taxon>Troctomorpha</taxon>
        <taxon>Phthiraptera</taxon>
        <taxon>Amblycera</taxon>
        <taxon>Menoponidae</taxon>
        <taxon>Menopon</taxon>
    </lineage>
</organism>
<feature type="compositionally biased region" description="Acidic residues" evidence="1">
    <location>
        <begin position="155"/>
        <end position="172"/>
    </location>
</feature>
<dbReference type="PANTHER" id="PTHR14689:SF0">
    <property type="entry name" value="COILED-COIL DOMAIN-CONTAINING PROTEIN 82"/>
    <property type="match status" value="1"/>
</dbReference>
<feature type="compositionally biased region" description="Basic residues" evidence="1">
    <location>
        <begin position="223"/>
        <end position="237"/>
    </location>
</feature>
<protein>
    <recommendedName>
        <fullName evidence="2">DUF4211 domain-containing protein</fullName>
    </recommendedName>
</protein>
<dbReference type="PANTHER" id="PTHR14689">
    <property type="entry name" value="PHORBOL-ESTER_DAG-TYPE DOMAIN-CONTAINING PROTEIN"/>
    <property type="match status" value="1"/>
</dbReference>
<dbReference type="Pfam" id="PF13926">
    <property type="entry name" value="DUF4211"/>
    <property type="match status" value="1"/>
</dbReference>
<dbReference type="GO" id="GO:0005634">
    <property type="term" value="C:nucleus"/>
    <property type="evidence" value="ECO:0007669"/>
    <property type="project" value="TreeGrafter"/>
</dbReference>
<evidence type="ECO:0000259" key="2">
    <source>
        <dbReference type="Pfam" id="PF13926"/>
    </source>
</evidence>
<evidence type="ECO:0000256" key="1">
    <source>
        <dbReference type="SAM" id="MobiDB-lite"/>
    </source>
</evidence>
<gene>
    <name evidence="3" type="ORF">PYX00_010223</name>
</gene>
<feature type="compositionally biased region" description="Basic and acidic residues" evidence="1">
    <location>
        <begin position="135"/>
        <end position="154"/>
    </location>
</feature>
<dbReference type="AlphaFoldDB" id="A0AAW2HEF6"/>
<comment type="caution">
    <text evidence="3">The sequence shown here is derived from an EMBL/GenBank/DDBJ whole genome shotgun (WGS) entry which is preliminary data.</text>
</comment>
<feature type="compositionally biased region" description="Polar residues" evidence="1">
    <location>
        <begin position="119"/>
        <end position="134"/>
    </location>
</feature>
<accession>A0AAW2HEF6</accession>
<dbReference type="EMBL" id="JARGDH010000005">
    <property type="protein sequence ID" value="KAL0268190.1"/>
    <property type="molecule type" value="Genomic_DNA"/>
</dbReference>
<feature type="region of interest" description="Disordered" evidence="1">
    <location>
        <begin position="77"/>
        <end position="246"/>
    </location>
</feature>
<proteinExistence type="predicted"/>
<evidence type="ECO:0000313" key="3">
    <source>
        <dbReference type="EMBL" id="KAL0268190.1"/>
    </source>
</evidence>
<feature type="region of interest" description="Disordered" evidence="1">
    <location>
        <begin position="1"/>
        <end position="34"/>
    </location>
</feature>
<reference evidence="3" key="1">
    <citation type="journal article" date="2024" name="Gigascience">
        <title>Chromosome-level genome of the poultry shaft louse Menopon gallinae provides insight into the host-switching and adaptive evolution of parasitic lice.</title>
        <authorList>
            <person name="Xu Y."/>
            <person name="Ma L."/>
            <person name="Liu S."/>
            <person name="Liang Y."/>
            <person name="Liu Q."/>
            <person name="He Z."/>
            <person name="Tian L."/>
            <person name="Duan Y."/>
            <person name="Cai W."/>
            <person name="Li H."/>
            <person name="Song F."/>
        </authorList>
    </citation>
    <scope>NUCLEOTIDE SEQUENCE</scope>
    <source>
        <strain evidence="3">Cailab_2023a</strain>
    </source>
</reference>
<feature type="compositionally biased region" description="Basic and acidic residues" evidence="1">
    <location>
        <begin position="77"/>
        <end position="92"/>
    </location>
</feature>
<dbReference type="InterPro" id="IPR025451">
    <property type="entry name" value="DUF4211"/>
</dbReference>